<proteinExistence type="predicted"/>
<comment type="caution">
    <text evidence="1">The sequence shown here is derived from an EMBL/GenBank/DDBJ whole genome shotgun (WGS) entry which is preliminary data.</text>
</comment>
<dbReference type="Proteomes" id="UP000244184">
    <property type="component" value="Unassembled WGS sequence"/>
</dbReference>
<reference evidence="1 2" key="1">
    <citation type="submission" date="2018-03" db="EMBL/GenBank/DDBJ databases">
        <title>Genome sequence of Paenibacillus elgii strain AC13 an antimicrobial compound producing bacteria.</title>
        <authorList>
            <person name="Kurokawa A.S."/>
            <person name="Araujo J.F."/>
            <person name="Costa R.A."/>
            <person name="Ortega D.B."/>
            <person name="Pires A.S."/>
            <person name="Pappas G.J.Jr."/>
            <person name="Franco O.L."/>
            <person name="Barreto C."/>
            <person name="Magalhaes B.S."/>
            <person name="Kruger R.H."/>
        </authorList>
    </citation>
    <scope>NUCLEOTIDE SEQUENCE [LARGE SCALE GENOMIC DNA]</scope>
    <source>
        <strain evidence="1 2">AC13</strain>
    </source>
</reference>
<name>A0A2T6FUJ6_9BACL</name>
<dbReference type="AlphaFoldDB" id="A0A2T6FUJ6"/>
<dbReference type="RefSeq" id="WP_108534449.1">
    <property type="nucleotide sequence ID" value="NZ_PYHP01000080.1"/>
</dbReference>
<gene>
    <name evidence="1" type="ORF">C8Z91_29670</name>
</gene>
<dbReference type="EMBL" id="PYHP01000080">
    <property type="protein sequence ID" value="PUA35583.1"/>
    <property type="molecule type" value="Genomic_DNA"/>
</dbReference>
<sequence>MKEVLLVDLFGFITDVTLVDDNISGVFPLYREQAQPAEGEAEHTQPAPELMGYTVAIQVPKGLYKPRFDLSAWEQYNKPLEPELAADGKPKTNESGNIIYKPRSAVKLWTEGLTPEEIEAIRNPPEQPTAEERIATLTAQLKKQEEHSATVSADLQSFMEHLSKQKESRTKLWRIFHL</sequence>
<evidence type="ECO:0000313" key="1">
    <source>
        <dbReference type="EMBL" id="PUA35583.1"/>
    </source>
</evidence>
<protein>
    <submittedName>
        <fullName evidence="1">Uncharacterized protein</fullName>
    </submittedName>
</protein>
<accession>A0A2T6FUJ6</accession>
<organism evidence="1 2">
    <name type="scientific">Paenibacillus elgii</name>
    <dbReference type="NCBI Taxonomy" id="189691"/>
    <lineage>
        <taxon>Bacteria</taxon>
        <taxon>Bacillati</taxon>
        <taxon>Bacillota</taxon>
        <taxon>Bacilli</taxon>
        <taxon>Bacillales</taxon>
        <taxon>Paenibacillaceae</taxon>
        <taxon>Paenibacillus</taxon>
    </lineage>
</organism>
<evidence type="ECO:0000313" key="2">
    <source>
        <dbReference type="Proteomes" id="UP000244184"/>
    </source>
</evidence>